<dbReference type="EMBL" id="UZAH01036933">
    <property type="protein sequence ID" value="VDP47546.1"/>
    <property type="molecule type" value="Genomic_DNA"/>
</dbReference>
<organism evidence="4 5">
    <name type="scientific">Heligmosomoides polygyrus</name>
    <name type="common">Parasitic roundworm</name>
    <dbReference type="NCBI Taxonomy" id="6339"/>
    <lineage>
        <taxon>Eukaryota</taxon>
        <taxon>Metazoa</taxon>
        <taxon>Ecdysozoa</taxon>
        <taxon>Nematoda</taxon>
        <taxon>Chromadorea</taxon>
        <taxon>Rhabditida</taxon>
        <taxon>Rhabditina</taxon>
        <taxon>Rhabditomorpha</taxon>
        <taxon>Strongyloidea</taxon>
        <taxon>Heligmosomidae</taxon>
        <taxon>Heligmosomoides</taxon>
    </lineage>
</organism>
<protein>
    <submittedName>
        <fullName evidence="5">SNF2_N domain-containing protein</fullName>
    </submittedName>
</protein>
<accession>A0A3P8HWA7</accession>
<gene>
    <name evidence="3" type="ORF">HPBE_LOCUS24831</name>
</gene>
<dbReference type="Gene3D" id="3.40.50.300">
    <property type="entry name" value="P-loop containing nucleotide triphosphate hydrolases"/>
    <property type="match status" value="1"/>
</dbReference>
<sequence length="75" mass="8873">MKKLCNLVWPVLMKRIEGIVAKSCSDVVVIEAAAIIEAQWHHYLNELWTVFVPHDEMVRRVMERDQLPREQVIFL</sequence>
<accession>A0A183GQ62</accession>
<proteinExistence type="predicted"/>
<evidence type="ECO:0000313" key="5">
    <source>
        <dbReference type="WBParaSite" id="HPBE_0002483201-mRNA-1"/>
    </source>
</evidence>
<evidence type="ECO:0000313" key="3">
    <source>
        <dbReference type="EMBL" id="VDP47546.1"/>
    </source>
</evidence>
<keyword evidence="4" id="KW-1185">Reference proteome</keyword>
<dbReference type="WBParaSite" id="HPBE_0002483201-mRNA-1">
    <property type="protein sequence ID" value="HPBE_0002483201-mRNA-1"/>
    <property type="gene ID" value="HPBE_0002483201"/>
</dbReference>
<dbReference type="Pfam" id="PF01121">
    <property type="entry name" value="CoaE"/>
    <property type="match status" value="1"/>
</dbReference>
<dbReference type="GO" id="GO:0005524">
    <property type="term" value="F:ATP binding"/>
    <property type="evidence" value="ECO:0007669"/>
    <property type="project" value="UniProtKB-KW"/>
</dbReference>
<reference evidence="5" key="2">
    <citation type="submission" date="2019-09" db="UniProtKB">
        <authorList>
            <consortium name="WormBaseParasite"/>
        </authorList>
    </citation>
    <scope>IDENTIFICATION</scope>
</reference>
<dbReference type="GO" id="GO:0015937">
    <property type="term" value="P:coenzyme A biosynthetic process"/>
    <property type="evidence" value="ECO:0007669"/>
    <property type="project" value="InterPro"/>
</dbReference>
<dbReference type="GO" id="GO:0004140">
    <property type="term" value="F:dephospho-CoA kinase activity"/>
    <property type="evidence" value="ECO:0007669"/>
    <property type="project" value="InterPro"/>
</dbReference>
<dbReference type="InterPro" id="IPR027417">
    <property type="entry name" value="P-loop_NTPase"/>
</dbReference>
<keyword evidence="2" id="KW-0067">ATP-binding</keyword>
<dbReference type="InterPro" id="IPR001977">
    <property type="entry name" value="Depp_CoAkinase"/>
</dbReference>
<dbReference type="AlphaFoldDB" id="A0A183GQ62"/>
<evidence type="ECO:0000256" key="2">
    <source>
        <dbReference type="ARBA" id="ARBA00022840"/>
    </source>
</evidence>
<evidence type="ECO:0000256" key="1">
    <source>
        <dbReference type="ARBA" id="ARBA00022741"/>
    </source>
</evidence>
<dbReference type="Proteomes" id="UP000050761">
    <property type="component" value="Unassembled WGS sequence"/>
</dbReference>
<dbReference type="SUPFAM" id="SSF52540">
    <property type="entry name" value="P-loop containing nucleoside triphosphate hydrolases"/>
    <property type="match status" value="1"/>
</dbReference>
<dbReference type="OrthoDB" id="330671at2759"/>
<dbReference type="PROSITE" id="PS51219">
    <property type="entry name" value="DPCK"/>
    <property type="match status" value="1"/>
</dbReference>
<keyword evidence="1" id="KW-0547">Nucleotide-binding</keyword>
<reference evidence="3 4" key="1">
    <citation type="submission" date="2018-11" db="EMBL/GenBank/DDBJ databases">
        <authorList>
            <consortium name="Pathogen Informatics"/>
        </authorList>
    </citation>
    <scope>NUCLEOTIDE SEQUENCE [LARGE SCALE GENOMIC DNA]</scope>
</reference>
<evidence type="ECO:0000313" key="4">
    <source>
        <dbReference type="Proteomes" id="UP000050761"/>
    </source>
</evidence>
<name>A0A183GQ62_HELPZ</name>